<keyword evidence="2" id="KW-1185">Reference proteome</keyword>
<dbReference type="AlphaFoldDB" id="Q1IWI3"/>
<gene>
    <name evidence="1" type="ordered locus">Dgeo_2107</name>
</gene>
<name>Q1IWI3_DEIGD</name>
<dbReference type="STRING" id="319795.Dgeo_2107"/>
<reference evidence="1" key="1">
    <citation type="submission" date="2006-04" db="EMBL/GenBank/DDBJ databases">
        <title>Complete sequence of chromosome of Deinococcus geothermalis DSM 11300.</title>
        <authorList>
            <consortium name="US DOE Joint Genome Institute"/>
            <person name="Copeland A."/>
            <person name="Lucas S."/>
            <person name="Lapidus A."/>
            <person name="Barry K."/>
            <person name="Detter J.C."/>
            <person name="Glavina del Rio T."/>
            <person name="Hammon N."/>
            <person name="Israni S."/>
            <person name="Dalin E."/>
            <person name="Tice H."/>
            <person name="Pitluck S."/>
            <person name="Brettin T."/>
            <person name="Bruce D."/>
            <person name="Han C."/>
            <person name="Tapia R."/>
            <person name="Saunders E."/>
            <person name="Gilna P."/>
            <person name="Schmutz J."/>
            <person name="Larimer F."/>
            <person name="Land M."/>
            <person name="Hauser L."/>
            <person name="Kyrpides N."/>
            <person name="Kim E."/>
            <person name="Daly M.J."/>
            <person name="Fredrickson J.K."/>
            <person name="Makarova K.S."/>
            <person name="Gaidamakova E.K."/>
            <person name="Zhai M."/>
            <person name="Richardson P."/>
        </authorList>
    </citation>
    <scope>NUCLEOTIDE SEQUENCE</scope>
    <source>
        <strain evidence="1">DSM 11300</strain>
    </source>
</reference>
<dbReference type="Proteomes" id="UP000002431">
    <property type="component" value="Chromosome"/>
</dbReference>
<sequence length="110" mass="11578">MQGATPEVLVEYRDYYYEQSPVGSTPTLPPTAGSDANLLSDYIAPTNTAGATYTMFNYLPGTAATTGVTGVRISLATGRVVNGKLTRLPDATGTYDVTVYPLNLGRVAVP</sequence>
<proteinExistence type="predicted"/>
<organism evidence="1 2">
    <name type="scientific">Deinococcus geothermalis (strain DSM 11300 / CIP 105573 / AG-3a)</name>
    <dbReference type="NCBI Taxonomy" id="319795"/>
    <lineage>
        <taxon>Bacteria</taxon>
        <taxon>Thermotogati</taxon>
        <taxon>Deinococcota</taxon>
        <taxon>Deinococci</taxon>
        <taxon>Deinococcales</taxon>
        <taxon>Deinococcaceae</taxon>
        <taxon>Deinococcus</taxon>
    </lineage>
</organism>
<dbReference type="KEGG" id="dge:Dgeo_2107"/>
<evidence type="ECO:0000313" key="1">
    <source>
        <dbReference type="EMBL" id="ABF46401.1"/>
    </source>
</evidence>
<accession>Q1IWI3</accession>
<dbReference type="HOGENOM" id="CLU_2166821_0_0_0"/>
<evidence type="ECO:0000313" key="2">
    <source>
        <dbReference type="Proteomes" id="UP000002431"/>
    </source>
</evidence>
<dbReference type="EMBL" id="CP000359">
    <property type="protein sequence ID" value="ABF46401.1"/>
    <property type="molecule type" value="Genomic_DNA"/>
</dbReference>
<protein>
    <submittedName>
        <fullName evidence="1">Tfp pilus assembly protein PilW, disrupted</fullName>
    </submittedName>
</protein>